<dbReference type="InterPro" id="IPR016719">
    <property type="entry name" value="CAMLG"/>
</dbReference>
<dbReference type="AlphaFoldDB" id="A0A1B6MJ13"/>
<dbReference type="Pfam" id="PF14963">
    <property type="entry name" value="Get2_like"/>
    <property type="match status" value="1"/>
</dbReference>
<accession>A0A1B6MJ13</accession>
<organism evidence="1">
    <name type="scientific">Graphocephala atropunctata</name>
    <dbReference type="NCBI Taxonomy" id="36148"/>
    <lineage>
        <taxon>Eukaryota</taxon>
        <taxon>Metazoa</taxon>
        <taxon>Ecdysozoa</taxon>
        <taxon>Arthropoda</taxon>
        <taxon>Hexapoda</taxon>
        <taxon>Insecta</taxon>
        <taxon>Pterygota</taxon>
        <taxon>Neoptera</taxon>
        <taxon>Paraneoptera</taxon>
        <taxon>Hemiptera</taxon>
        <taxon>Auchenorrhyncha</taxon>
        <taxon>Membracoidea</taxon>
        <taxon>Cicadellidae</taxon>
        <taxon>Cicadellinae</taxon>
        <taxon>Cicadellini</taxon>
        <taxon>Graphocephala</taxon>
    </lineage>
</organism>
<sequence length="190" mass="21148">MSADILQARREARRRKILENSENRLRRITGKSEIKENIGEGEEEKYAATEVILNGRVDYEKKDCSYLPSPVQIAGDFLPAGNTHAEQSNSTLPDISVEEEPVSSQSSNQQPSNLLYISIAMLLRLLLELDSLSFCGNSMVVAFLILKCTFIGVYGLSIPETSRFLGSLLVLSGISPQKNKTADTFYNHYI</sequence>
<proteinExistence type="predicted"/>
<reference evidence="1" key="1">
    <citation type="submission" date="2015-11" db="EMBL/GenBank/DDBJ databases">
        <title>De novo transcriptome assembly of four potential Pierce s Disease insect vectors from Arizona vineyards.</title>
        <authorList>
            <person name="Tassone E.E."/>
        </authorList>
    </citation>
    <scope>NUCLEOTIDE SEQUENCE</scope>
</reference>
<protein>
    <submittedName>
        <fullName evidence="1">Uncharacterized protein</fullName>
    </submittedName>
</protein>
<gene>
    <name evidence="1" type="ORF">g.2435</name>
</gene>
<dbReference type="EMBL" id="GEBQ01004039">
    <property type="protein sequence ID" value="JAT35938.1"/>
    <property type="molecule type" value="Transcribed_RNA"/>
</dbReference>
<name>A0A1B6MJ13_9HEMI</name>
<evidence type="ECO:0000313" key="1">
    <source>
        <dbReference type="EMBL" id="JAT35938.1"/>
    </source>
</evidence>